<dbReference type="InterPro" id="IPR009241">
    <property type="entry name" value="HigB-like"/>
</dbReference>
<sequence length="114" mass="13860">MKRRHIQIYGNYFTDFFEKQNEQVRLKILKVLEIIETIDRIPETYLKHLRDGLFEIRIQLGSSIFRIFCFFDNGRLIILLGGFQKKTQKTPVKELERALRLMKIYHNEKENKQE</sequence>
<dbReference type="Pfam" id="PF05973">
    <property type="entry name" value="Gp49"/>
    <property type="match status" value="1"/>
</dbReference>
<organism evidence="1 2">
    <name type="scientific">Tannerella sp. oral taxon BU063 isolate Cell 5</name>
    <dbReference type="NCBI Taxonomy" id="1410950"/>
    <lineage>
        <taxon>Bacteria</taxon>
        <taxon>Pseudomonadati</taxon>
        <taxon>Bacteroidota</taxon>
        <taxon>Bacteroidia</taxon>
        <taxon>Bacteroidales</taxon>
        <taxon>Tannerellaceae</taxon>
        <taxon>Tannerella</taxon>
    </lineage>
</organism>
<evidence type="ECO:0000313" key="1">
    <source>
        <dbReference type="EMBL" id="ETK05214.1"/>
    </source>
</evidence>
<proteinExistence type="predicted"/>
<name>W2CDB2_9BACT</name>
<dbReference type="EMBL" id="AYYC01000562">
    <property type="protein sequence ID" value="ETK05214.1"/>
    <property type="molecule type" value="Genomic_DNA"/>
</dbReference>
<dbReference type="Proteomes" id="UP000018872">
    <property type="component" value="Unassembled WGS sequence"/>
</dbReference>
<gene>
    <name evidence="1" type="ORF">T229_04750</name>
</gene>
<reference evidence="1 2" key="1">
    <citation type="submission" date="2013-11" db="EMBL/GenBank/DDBJ databases">
        <title>Single cell genomics of uncultured Tannerella BU063 (oral taxon 286).</title>
        <authorList>
            <person name="Beall C.J."/>
            <person name="Campbell A.G."/>
            <person name="Griffen A.L."/>
            <person name="Podar M."/>
            <person name="Leys E.J."/>
        </authorList>
    </citation>
    <scope>NUCLEOTIDE SEQUENCE [LARGE SCALE GENOMIC DNA]</scope>
    <source>
        <strain evidence="1">Cell 5</strain>
    </source>
</reference>
<dbReference type="PATRIC" id="fig|1410950.3.peg.519"/>
<comment type="caution">
    <text evidence="1">The sequence shown here is derived from an EMBL/GenBank/DDBJ whole genome shotgun (WGS) entry which is preliminary data.</text>
</comment>
<protein>
    <submittedName>
        <fullName evidence="1">Toxin RelE</fullName>
    </submittedName>
</protein>
<evidence type="ECO:0000313" key="2">
    <source>
        <dbReference type="Proteomes" id="UP000018872"/>
    </source>
</evidence>
<dbReference type="AlphaFoldDB" id="W2CDB2"/>
<accession>W2CDB2</accession>